<evidence type="ECO:0000313" key="1">
    <source>
        <dbReference type="EMBL" id="OXA37075.1"/>
    </source>
</evidence>
<dbReference type="AlphaFoldDB" id="A0A226CUH9"/>
<gene>
    <name evidence="1" type="ORF">Fcan01_28175</name>
</gene>
<protein>
    <submittedName>
        <fullName evidence="1">Uncharacterized protein</fullName>
    </submittedName>
</protein>
<organism evidence="1 2">
    <name type="scientific">Folsomia candida</name>
    <name type="common">Springtail</name>
    <dbReference type="NCBI Taxonomy" id="158441"/>
    <lineage>
        <taxon>Eukaryota</taxon>
        <taxon>Metazoa</taxon>
        <taxon>Ecdysozoa</taxon>
        <taxon>Arthropoda</taxon>
        <taxon>Hexapoda</taxon>
        <taxon>Collembola</taxon>
        <taxon>Entomobryomorpha</taxon>
        <taxon>Isotomoidea</taxon>
        <taxon>Isotomidae</taxon>
        <taxon>Proisotominae</taxon>
        <taxon>Folsomia</taxon>
    </lineage>
</organism>
<reference evidence="1 2" key="1">
    <citation type="submission" date="2015-12" db="EMBL/GenBank/DDBJ databases">
        <title>The genome of Folsomia candida.</title>
        <authorList>
            <person name="Faddeeva A."/>
            <person name="Derks M.F."/>
            <person name="Anvar Y."/>
            <person name="Smit S."/>
            <person name="Van Straalen N."/>
            <person name="Roelofs D."/>
        </authorList>
    </citation>
    <scope>NUCLEOTIDE SEQUENCE [LARGE SCALE GENOMIC DNA]</scope>
    <source>
        <strain evidence="1 2">VU population</strain>
        <tissue evidence="1">Whole body</tissue>
    </source>
</reference>
<accession>A0A226CUH9</accession>
<proteinExistence type="predicted"/>
<sequence>MDEAGLMSKSAKGLGRSAKPRTMANLVISTSRRKLILPSSVSDTQKTLSQFEKKCRTELQAKNYGVWKLLQRERGKITPEMCQCVFLAWKKRCRTVAQERFRDLMGLIPIRASSVGPNLRPTLNANSCGENCWGVILETTTLAAKRRHVFPTAMGLIPPVFFFNAVKDAP</sequence>
<comment type="caution">
    <text evidence="1">The sequence shown here is derived from an EMBL/GenBank/DDBJ whole genome shotgun (WGS) entry which is preliminary data.</text>
</comment>
<dbReference type="EMBL" id="LNIX01000065">
    <property type="protein sequence ID" value="OXA37075.1"/>
    <property type="molecule type" value="Genomic_DNA"/>
</dbReference>
<name>A0A226CUH9_FOLCA</name>
<dbReference type="Proteomes" id="UP000198287">
    <property type="component" value="Unassembled WGS sequence"/>
</dbReference>
<evidence type="ECO:0000313" key="2">
    <source>
        <dbReference type="Proteomes" id="UP000198287"/>
    </source>
</evidence>
<keyword evidence="2" id="KW-1185">Reference proteome</keyword>